<dbReference type="Gene3D" id="3.30.1330.10">
    <property type="entry name" value="PurM-like, N-terminal domain"/>
    <property type="match status" value="1"/>
</dbReference>
<evidence type="ECO:0000256" key="4">
    <source>
        <dbReference type="ARBA" id="ARBA00022840"/>
    </source>
</evidence>
<keyword evidence="4" id="KW-0067">ATP-binding</keyword>
<gene>
    <name evidence="8" type="ORF">DESPIGER_2571</name>
</gene>
<evidence type="ECO:0000256" key="1">
    <source>
        <dbReference type="ARBA" id="ARBA00022679"/>
    </source>
</evidence>
<evidence type="ECO:0000313" key="8">
    <source>
        <dbReference type="EMBL" id="SFV74386.1"/>
    </source>
</evidence>
<evidence type="ECO:0000256" key="3">
    <source>
        <dbReference type="ARBA" id="ARBA00022777"/>
    </source>
</evidence>
<dbReference type="GO" id="GO:0016260">
    <property type="term" value="P:selenocysteine biosynthetic process"/>
    <property type="evidence" value="ECO:0007669"/>
    <property type="project" value="TreeGrafter"/>
</dbReference>
<dbReference type="InterPro" id="IPR036921">
    <property type="entry name" value="PurM-like_N_sf"/>
</dbReference>
<dbReference type="NCBIfam" id="TIGR00476">
    <property type="entry name" value="selD"/>
    <property type="match status" value="1"/>
</dbReference>
<accession>A0A1K1LI60</accession>
<keyword evidence="1 8" id="KW-0808">Transferase</keyword>
<keyword evidence="5" id="KW-0711">Selenium</keyword>
<dbReference type="EC" id="2.7.9.3" evidence="8"/>
<dbReference type="GO" id="GO:0004756">
    <property type="term" value="F:selenide, water dikinase activity"/>
    <property type="evidence" value="ECO:0007669"/>
    <property type="project" value="UniProtKB-EC"/>
</dbReference>
<dbReference type="Gene3D" id="3.90.650.10">
    <property type="entry name" value="PurM-like C-terminal domain"/>
    <property type="match status" value="1"/>
</dbReference>
<dbReference type="SUPFAM" id="SSF56042">
    <property type="entry name" value="PurM C-terminal domain-like"/>
    <property type="match status" value="1"/>
</dbReference>
<dbReference type="PANTHER" id="PTHR10256">
    <property type="entry name" value="SELENIDE, WATER DIKINASE"/>
    <property type="match status" value="1"/>
</dbReference>
<evidence type="ECO:0000259" key="7">
    <source>
        <dbReference type="Pfam" id="PF02769"/>
    </source>
</evidence>
<dbReference type="InterPro" id="IPR036676">
    <property type="entry name" value="PurM-like_C_sf"/>
</dbReference>
<organism evidence="8 9">
    <name type="scientific">Desulfovibrio piger</name>
    <dbReference type="NCBI Taxonomy" id="901"/>
    <lineage>
        <taxon>Bacteria</taxon>
        <taxon>Pseudomonadati</taxon>
        <taxon>Thermodesulfobacteriota</taxon>
        <taxon>Desulfovibrionia</taxon>
        <taxon>Desulfovibrionales</taxon>
        <taxon>Desulfovibrionaceae</taxon>
        <taxon>Desulfovibrio</taxon>
    </lineage>
</organism>
<dbReference type="Proteomes" id="UP000186323">
    <property type="component" value="Chromosome I"/>
</dbReference>
<reference evidence="9" key="1">
    <citation type="submission" date="2016-10" db="EMBL/GenBank/DDBJ databases">
        <authorList>
            <person name="Wegmann U."/>
        </authorList>
    </citation>
    <scope>NUCLEOTIDE SEQUENCE [LARGE SCALE GENOMIC DNA]</scope>
</reference>
<dbReference type="CDD" id="cd02195">
    <property type="entry name" value="SelD"/>
    <property type="match status" value="1"/>
</dbReference>
<feature type="domain" description="PurM-like C-terminal" evidence="7">
    <location>
        <begin position="155"/>
        <end position="330"/>
    </location>
</feature>
<feature type="domain" description="PurM-like N-terminal" evidence="6">
    <location>
        <begin position="33"/>
        <end position="143"/>
    </location>
</feature>
<dbReference type="Pfam" id="PF02769">
    <property type="entry name" value="AIRS_C"/>
    <property type="match status" value="1"/>
</dbReference>
<evidence type="ECO:0000256" key="2">
    <source>
        <dbReference type="ARBA" id="ARBA00022741"/>
    </source>
</evidence>
<evidence type="ECO:0000313" key="9">
    <source>
        <dbReference type="Proteomes" id="UP000186323"/>
    </source>
</evidence>
<dbReference type="Pfam" id="PF00586">
    <property type="entry name" value="AIRS"/>
    <property type="match status" value="1"/>
</dbReference>
<evidence type="ECO:0000259" key="6">
    <source>
        <dbReference type="Pfam" id="PF00586"/>
    </source>
</evidence>
<dbReference type="SUPFAM" id="SSF55326">
    <property type="entry name" value="PurM N-terminal domain-like"/>
    <property type="match status" value="1"/>
</dbReference>
<keyword evidence="2" id="KW-0547">Nucleotide-binding</keyword>
<evidence type="ECO:0000256" key="5">
    <source>
        <dbReference type="ARBA" id="ARBA00023266"/>
    </source>
</evidence>
<dbReference type="InterPro" id="IPR016188">
    <property type="entry name" value="PurM-like_N"/>
</dbReference>
<dbReference type="GO" id="GO:0005737">
    <property type="term" value="C:cytoplasm"/>
    <property type="evidence" value="ECO:0007669"/>
    <property type="project" value="TreeGrafter"/>
</dbReference>
<dbReference type="KEGG" id="dpg:DESPIGER_2571"/>
<dbReference type="PIRSF" id="PIRSF036407">
    <property type="entry name" value="Selenphspht_syn"/>
    <property type="match status" value="1"/>
</dbReference>
<dbReference type="InterPro" id="IPR010918">
    <property type="entry name" value="PurM-like_C_dom"/>
</dbReference>
<dbReference type="AlphaFoldDB" id="A0A1K1LI60"/>
<keyword evidence="3 8" id="KW-0418">Kinase</keyword>
<proteinExistence type="predicted"/>
<dbReference type="InterPro" id="IPR004536">
    <property type="entry name" value="SPS/SelD"/>
</dbReference>
<dbReference type="PANTHER" id="PTHR10256:SF0">
    <property type="entry name" value="INACTIVE SELENIDE, WATER DIKINASE-LIKE PROTEIN-RELATED"/>
    <property type="match status" value="1"/>
</dbReference>
<dbReference type="EMBL" id="LT630450">
    <property type="protein sequence ID" value="SFV74386.1"/>
    <property type="molecule type" value="Genomic_DNA"/>
</dbReference>
<sequence length="337" mass="35562">MAPGALEQLLRGLAPRGSSDLEQRVIAGRARNEDAVVVRMPAGKAIVQTVDILAPIVNDAFWFGRIAACNALSDVYALGGQPWCAMNVAFFPACLTENDPENILANILRGGMDALEEAGAVLAGGHTVQDDELKYGMAVTGVIDPGHVASNDKLRPGLRLLLTKPLGTGILATGVKARWDDHEESEALLQRWCGRLNRIPGEAIARFRIPAATDITGFGLGGHLLEMAQASGVCVSLQTEALPLLPHALEYARMGLIPAGSHLNRTHCAPAVDVAPSVDEAVESIVFDAQTSGGIVLAVPGEALGTVRDWLEARGEMAVEIGEVLEARSGGPRLLLR</sequence>
<dbReference type="GO" id="GO:0005524">
    <property type="term" value="F:ATP binding"/>
    <property type="evidence" value="ECO:0007669"/>
    <property type="project" value="UniProtKB-KW"/>
</dbReference>
<protein>
    <submittedName>
        <fullName evidence="8">Selenide,water dikinase @ selenocysteine-containing</fullName>
        <ecNumber evidence="8">2.7.9.3</ecNumber>
    </submittedName>
</protein>
<name>A0A1K1LI60_9BACT</name>
<keyword evidence="9" id="KW-1185">Reference proteome</keyword>